<dbReference type="Proteomes" id="UP000499080">
    <property type="component" value="Unassembled WGS sequence"/>
</dbReference>
<dbReference type="AlphaFoldDB" id="A0A4Y2QZL2"/>
<keyword evidence="2" id="KW-1185">Reference proteome</keyword>
<accession>A0A4Y2QZL2</accession>
<evidence type="ECO:0000313" key="2">
    <source>
        <dbReference type="Proteomes" id="UP000499080"/>
    </source>
</evidence>
<name>A0A4Y2QZL2_ARAVE</name>
<proteinExistence type="predicted"/>
<comment type="caution">
    <text evidence="1">The sequence shown here is derived from an EMBL/GenBank/DDBJ whole genome shotgun (WGS) entry which is preliminary data.</text>
</comment>
<protein>
    <submittedName>
        <fullName evidence="1">Uncharacterized protein</fullName>
    </submittedName>
</protein>
<gene>
    <name evidence="1" type="ORF">AVEN_157380_1</name>
</gene>
<dbReference type="EMBL" id="BGPR01015348">
    <property type="protein sequence ID" value="GBN68884.1"/>
    <property type="molecule type" value="Genomic_DNA"/>
</dbReference>
<sequence length="93" mass="10638">MTLKTFAFVCSERFSEDETTLSGLSRPRWEICCSEMFSAQSWTDIQQCIGNPLWLRETREQNQDFAMECPQIVACGLVCPAPVTFLRERVLGP</sequence>
<evidence type="ECO:0000313" key="1">
    <source>
        <dbReference type="EMBL" id="GBN68884.1"/>
    </source>
</evidence>
<reference evidence="1 2" key="1">
    <citation type="journal article" date="2019" name="Sci. Rep.">
        <title>Orb-weaving spider Araneus ventricosus genome elucidates the spidroin gene catalogue.</title>
        <authorList>
            <person name="Kono N."/>
            <person name="Nakamura H."/>
            <person name="Ohtoshi R."/>
            <person name="Moran D.A.P."/>
            <person name="Shinohara A."/>
            <person name="Yoshida Y."/>
            <person name="Fujiwara M."/>
            <person name="Mori M."/>
            <person name="Tomita M."/>
            <person name="Arakawa K."/>
        </authorList>
    </citation>
    <scope>NUCLEOTIDE SEQUENCE [LARGE SCALE GENOMIC DNA]</scope>
</reference>
<organism evidence="1 2">
    <name type="scientific">Araneus ventricosus</name>
    <name type="common">Orbweaver spider</name>
    <name type="synonym">Epeira ventricosa</name>
    <dbReference type="NCBI Taxonomy" id="182803"/>
    <lineage>
        <taxon>Eukaryota</taxon>
        <taxon>Metazoa</taxon>
        <taxon>Ecdysozoa</taxon>
        <taxon>Arthropoda</taxon>
        <taxon>Chelicerata</taxon>
        <taxon>Arachnida</taxon>
        <taxon>Araneae</taxon>
        <taxon>Araneomorphae</taxon>
        <taxon>Entelegynae</taxon>
        <taxon>Araneoidea</taxon>
        <taxon>Araneidae</taxon>
        <taxon>Araneus</taxon>
    </lineage>
</organism>